<accession>W0A8P0</accession>
<dbReference type="PANTHER" id="PTHR30537">
    <property type="entry name" value="HTH-TYPE TRANSCRIPTIONAL REGULATOR"/>
    <property type="match status" value="1"/>
</dbReference>
<dbReference type="EMBL" id="CP006644">
    <property type="protein sequence ID" value="AHE54289.1"/>
    <property type="molecule type" value="Genomic_DNA"/>
</dbReference>
<dbReference type="AlphaFoldDB" id="W0A8P0"/>
<dbReference type="GO" id="GO:0003700">
    <property type="term" value="F:DNA-binding transcription factor activity"/>
    <property type="evidence" value="ECO:0007669"/>
    <property type="project" value="InterPro"/>
</dbReference>
<dbReference type="STRING" id="1123269.NX02_12955"/>
<evidence type="ECO:0000256" key="1">
    <source>
        <dbReference type="ARBA" id="ARBA00009437"/>
    </source>
</evidence>
<organism evidence="7 8">
    <name type="scientific">Sphingomonas sanxanigenens DSM 19645 = NX02</name>
    <dbReference type="NCBI Taxonomy" id="1123269"/>
    <lineage>
        <taxon>Bacteria</taxon>
        <taxon>Pseudomonadati</taxon>
        <taxon>Pseudomonadota</taxon>
        <taxon>Alphaproteobacteria</taxon>
        <taxon>Sphingomonadales</taxon>
        <taxon>Sphingomonadaceae</taxon>
        <taxon>Sphingomonas</taxon>
    </lineage>
</organism>
<dbReference type="InterPro" id="IPR058163">
    <property type="entry name" value="LysR-type_TF_proteobact-type"/>
</dbReference>
<dbReference type="PANTHER" id="PTHR30537:SF3">
    <property type="entry name" value="TRANSCRIPTIONAL REGULATORY PROTEIN"/>
    <property type="match status" value="1"/>
</dbReference>
<dbReference type="Proteomes" id="UP000018851">
    <property type="component" value="Chromosome"/>
</dbReference>
<dbReference type="GO" id="GO:0006351">
    <property type="term" value="P:DNA-templated transcription"/>
    <property type="evidence" value="ECO:0007669"/>
    <property type="project" value="TreeGrafter"/>
</dbReference>
<keyword evidence="4" id="KW-0804">Transcription</keyword>
<dbReference type="SUPFAM" id="SSF46785">
    <property type="entry name" value="Winged helix' DNA-binding domain"/>
    <property type="match status" value="1"/>
</dbReference>
<feature type="transmembrane region" description="Helical" evidence="5">
    <location>
        <begin position="228"/>
        <end position="246"/>
    </location>
</feature>
<dbReference type="SUPFAM" id="SSF53850">
    <property type="entry name" value="Periplasmic binding protein-like II"/>
    <property type="match status" value="1"/>
</dbReference>
<proteinExistence type="inferred from homology"/>
<evidence type="ECO:0000256" key="2">
    <source>
        <dbReference type="ARBA" id="ARBA00023015"/>
    </source>
</evidence>
<dbReference type="eggNOG" id="COG0583">
    <property type="taxonomic scope" value="Bacteria"/>
</dbReference>
<dbReference type="Pfam" id="PF03466">
    <property type="entry name" value="LysR_substrate"/>
    <property type="match status" value="1"/>
</dbReference>
<feature type="domain" description="HTH lysR-type" evidence="6">
    <location>
        <begin position="6"/>
        <end position="63"/>
    </location>
</feature>
<dbReference type="InterPro" id="IPR005119">
    <property type="entry name" value="LysR_subst-bd"/>
</dbReference>
<dbReference type="InterPro" id="IPR036388">
    <property type="entry name" value="WH-like_DNA-bd_sf"/>
</dbReference>
<evidence type="ECO:0000256" key="5">
    <source>
        <dbReference type="SAM" id="Phobius"/>
    </source>
</evidence>
<comment type="similarity">
    <text evidence="1">Belongs to the LysR transcriptional regulatory family.</text>
</comment>
<protein>
    <recommendedName>
        <fullName evidence="6">HTH lysR-type domain-containing protein</fullName>
    </recommendedName>
</protein>
<dbReference type="Gene3D" id="3.40.190.290">
    <property type="match status" value="1"/>
</dbReference>
<dbReference type="Pfam" id="PF00126">
    <property type="entry name" value="HTH_1"/>
    <property type="match status" value="1"/>
</dbReference>
<keyword evidence="8" id="KW-1185">Reference proteome</keyword>
<dbReference type="HOGENOM" id="CLU_039613_2_0_5"/>
<gene>
    <name evidence="7" type="ORF">NX02_12955</name>
</gene>
<dbReference type="PROSITE" id="PS50931">
    <property type="entry name" value="HTH_LYSR"/>
    <property type="match status" value="1"/>
</dbReference>
<evidence type="ECO:0000313" key="8">
    <source>
        <dbReference type="Proteomes" id="UP000018851"/>
    </source>
</evidence>
<keyword evidence="5" id="KW-1133">Transmembrane helix</keyword>
<dbReference type="GO" id="GO:0043565">
    <property type="term" value="F:sequence-specific DNA binding"/>
    <property type="evidence" value="ECO:0007669"/>
    <property type="project" value="TreeGrafter"/>
</dbReference>
<evidence type="ECO:0000256" key="4">
    <source>
        <dbReference type="ARBA" id="ARBA00023163"/>
    </source>
</evidence>
<keyword evidence="5" id="KW-0472">Membrane</keyword>
<dbReference type="PATRIC" id="fig|1123269.5.peg.2521"/>
<name>W0A8P0_9SPHN</name>
<dbReference type="InterPro" id="IPR036390">
    <property type="entry name" value="WH_DNA-bd_sf"/>
</dbReference>
<dbReference type="InterPro" id="IPR000847">
    <property type="entry name" value="LysR_HTH_N"/>
</dbReference>
<keyword evidence="3" id="KW-0238">DNA-binding</keyword>
<keyword evidence="5" id="KW-0812">Transmembrane</keyword>
<evidence type="ECO:0000259" key="6">
    <source>
        <dbReference type="PROSITE" id="PS50931"/>
    </source>
</evidence>
<sequence length="331" mass="37296">MLPRGLRWDDVRAFLAVAEVGSLRRAAVLLNLSPNTVRARVARLEEAVSHILLERWPDGARPTAAGMRVRDLAQRMRGAAIDLFSDEPRYELRRPGELRIGASEAIGSGWLTPRLLDLQQRMPELTVSLMCDYDVQTERSDELDVGLLFRPPANPELMVSKLATMHFLPFASHDYVRRNGVPTSLDDLLNHRFIEQEAPGVRSDLLNQLVGSERPPGFLPIRTNSSLALFWAVASGAGIAFMPTYVMGVTRKLVPIALPAQFKFELYYYYHPAARTSDPVLKTIAWLRELFDPAIYPWFRNEFVHPSEFGPAMRSEGNVVQLFEPMIGDAI</sequence>
<keyword evidence="2" id="KW-0805">Transcription regulation</keyword>
<dbReference type="Gene3D" id="1.10.10.10">
    <property type="entry name" value="Winged helix-like DNA-binding domain superfamily/Winged helix DNA-binding domain"/>
    <property type="match status" value="1"/>
</dbReference>
<reference evidence="7 8" key="1">
    <citation type="submission" date="2013-07" db="EMBL/GenBank/DDBJ databases">
        <title>Completed genome of Sphingomonas sanxanigenens NX02.</title>
        <authorList>
            <person name="Ma T."/>
            <person name="Huang H."/>
            <person name="Wu M."/>
            <person name="Li X."/>
            <person name="Li G."/>
        </authorList>
    </citation>
    <scope>NUCLEOTIDE SEQUENCE [LARGE SCALE GENOMIC DNA]</scope>
    <source>
        <strain evidence="7 8">NX02</strain>
    </source>
</reference>
<evidence type="ECO:0000256" key="3">
    <source>
        <dbReference type="ARBA" id="ARBA00023125"/>
    </source>
</evidence>
<dbReference type="KEGG" id="ssan:NX02_12955"/>
<evidence type="ECO:0000313" key="7">
    <source>
        <dbReference type="EMBL" id="AHE54289.1"/>
    </source>
</evidence>